<dbReference type="EMBL" id="ODYU01004740">
    <property type="protein sequence ID" value="SOQ44937.1"/>
    <property type="molecule type" value="Genomic_DNA"/>
</dbReference>
<sequence>MTSAKTIGSIRLLLTKNHLIFTPAFRTGTPLGSCSSGICSKLTPTRPKAKSFRSKNVISRHGGIVSKSLNKK</sequence>
<accession>A0A2H1VVR3</accession>
<organism evidence="1">
    <name type="scientific">Spodoptera frugiperda</name>
    <name type="common">Fall armyworm</name>
    <dbReference type="NCBI Taxonomy" id="7108"/>
    <lineage>
        <taxon>Eukaryota</taxon>
        <taxon>Metazoa</taxon>
        <taxon>Ecdysozoa</taxon>
        <taxon>Arthropoda</taxon>
        <taxon>Hexapoda</taxon>
        <taxon>Insecta</taxon>
        <taxon>Pterygota</taxon>
        <taxon>Neoptera</taxon>
        <taxon>Endopterygota</taxon>
        <taxon>Lepidoptera</taxon>
        <taxon>Glossata</taxon>
        <taxon>Ditrysia</taxon>
        <taxon>Noctuoidea</taxon>
        <taxon>Noctuidae</taxon>
        <taxon>Amphipyrinae</taxon>
        <taxon>Spodoptera</taxon>
    </lineage>
</organism>
<name>A0A2H1VVR3_SPOFR</name>
<proteinExistence type="predicted"/>
<protein>
    <submittedName>
        <fullName evidence="1">SFRICE_026698</fullName>
    </submittedName>
</protein>
<gene>
    <name evidence="1" type="ORF">SFRICE_026698</name>
</gene>
<reference evidence="1" key="1">
    <citation type="submission" date="2016-07" db="EMBL/GenBank/DDBJ databases">
        <authorList>
            <person name="Bretaudeau A."/>
        </authorList>
    </citation>
    <scope>NUCLEOTIDE SEQUENCE</scope>
    <source>
        <strain evidence="1">Rice</strain>
        <tissue evidence="1">Whole body</tissue>
    </source>
</reference>
<dbReference type="AlphaFoldDB" id="A0A2H1VVR3"/>
<evidence type="ECO:0000313" key="1">
    <source>
        <dbReference type="EMBL" id="SOQ44937.1"/>
    </source>
</evidence>